<evidence type="ECO:0000256" key="9">
    <source>
        <dbReference type="ARBA" id="ARBA00048721"/>
    </source>
</evidence>
<evidence type="ECO:0000256" key="4">
    <source>
        <dbReference type="ARBA" id="ARBA00022679"/>
    </source>
</evidence>
<keyword evidence="3 10" id="KW-0662">Pyridine nucleotide biosynthesis</keyword>
<dbReference type="NCBIfam" id="NF000841">
    <property type="entry name" value="PRK00071.1-4"/>
    <property type="match status" value="1"/>
</dbReference>
<dbReference type="PANTHER" id="PTHR39321:SF3">
    <property type="entry name" value="PHOSPHOPANTETHEINE ADENYLYLTRANSFERASE"/>
    <property type="match status" value="1"/>
</dbReference>
<dbReference type="Gene3D" id="3.40.50.620">
    <property type="entry name" value="HUPs"/>
    <property type="match status" value="1"/>
</dbReference>
<dbReference type="InterPro" id="IPR004821">
    <property type="entry name" value="Cyt_trans-like"/>
</dbReference>
<gene>
    <name evidence="10" type="primary">nadD</name>
    <name evidence="12" type="ORF">RV15_GL003669</name>
</gene>
<evidence type="ECO:0000256" key="8">
    <source>
        <dbReference type="ARBA" id="ARBA00023027"/>
    </source>
</evidence>
<dbReference type="HAMAP" id="MF_00244">
    <property type="entry name" value="NaMN_adenylyltr"/>
    <property type="match status" value="1"/>
</dbReference>
<evidence type="ECO:0000256" key="1">
    <source>
        <dbReference type="ARBA" id="ARBA00002324"/>
    </source>
</evidence>
<feature type="domain" description="Cytidyltransferase-like" evidence="11">
    <location>
        <begin position="34"/>
        <end position="190"/>
    </location>
</feature>
<dbReference type="GO" id="GO:0004515">
    <property type="term" value="F:nicotinate-nucleotide adenylyltransferase activity"/>
    <property type="evidence" value="ECO:0007669"/>
    <property type="project" value="UniProtKB-UniRule"/>
</dbReference>
<dbReference type="InterPro" id="IPR005248">
    <property type="entry name" value="NadD/NMNAT"/>
</dbReference>
<protein>
    <recommendedName>
        <fullName evidence="10">Probable nicotinate-nucleotide adenylyltransferase</fullName>
        <ecNumber evidence="10">2.7.7.18</ecNumber>
    </recommendedName>
    <alternativeName>
        <fullName evidence="10">Deamido-NAD(+) diphosphorylase</fullName>
    </alternativeName>
    <alternativeName>
        <fullName evidence="10">Deamido-NAD(+) pyrophosphorylase</fullName>
    </alternativeName>
    <alternativeName>
        <fullName evidence="10">Nicotinate mononucleotide adenylyltransferase</fullName>
        <shortName evidence="10">NaMN adenylyltransferase</shortName>
    </alternativeName>
</protein>
<evidence type="ECO:0000256" key="2">
    <source>
        <dbReference type="ARBA" id="ARBA00005019"/>
    </source>
</evidence>
<sequence>MEVGKMGTNTNAALKAEVVVEEAELFQKRKQVGILGGNFNPVHLAHLVMADQVQQQLGLDKVYLMPTYLPPHVDEKKTIDSKHRLAMLELAIADNHNLAVEPIELFRKGKSYTYDTMKALTQNNPDTDYYFIIGGDMVEYLPKWYKIDELLTLTNFVGIRRPHYGTVTPYPIIWVDVPQMDISSTLIREKIKNGCSTRYLLPDSVIHYIEEKELYVDGF</sequence>
<dbReference type="PANTHER" id="PTHR39321">
    <property type="entry name" value="NICOTINATE-NUCLEOTIDE ADENYLYLTRANSFERASE-RELATED"/>
    <property type="match status" value="1"/>
</dbReference>
<keyword evidence="8 10" id="KW-0520">NAD</keyword>
<reference evidence="12 13" key="1">
    <citation type="submission" date="2014-12" db="EMBL/GenBank/DDBJ databases">
        <title>Draft genome sequences of 29 type strains of Enterococci.</title>
        <authorList>
            <person name="Zhong Z."/>
            <person name="Sun Z."/>
            <person name="Liu W."/>
            <person name="Zhang W."/>
            <person name="Zhang H."/>
        </authorList>
    </citation>
    <scope>NUCLEOTIDE SEQUENCE [LARGE SCALE GENOMIC DNA]</scope>
    <source>
        <strain evidence="12 13">DSM 22801</strain>
    </source>
</reference>
<keyword evidence="7 10" id="KW-0067">ATP-binding</keyword>
<evidence type="ECO:0000256" key="6">
    <source>
        <dbReference type="ARBA" id="ARBA00022741"/>
    </source>
</evidence>
<keyword evidence="6 10" id="KW-0547">Nucleotide-binding</keyword>
<evidence type="ECO:0000313" key="13">
    <source>
        <dbReference type="Proteomes" id="UP000183039"/>
    </source>
</evidence>
<evidence type="ECO:0000313" key="12">
    <source>
        <dbReference type="EMBL" id="OJG92024.1"/>
    </source>
</evidence>
<dbReference type="GO" id="GO:0005524">
    <property type="term" value="F:ATP binding"/>
    <property type="evidence" value="ECO:0007669"/>
    <property type="project" value="UniProtKB-KW"/>
</dbReference>
<evidence type="ECO:0000256" key="7">
    <source>
        <dbReference type="ARBA" id="ARBA00022840"/>
    </source>
</evidence>
<organism evidence="12 13">
    <name type="scientific">Enterococcus silesiacus</name>
    <dbReference type="NCBI Taxonomy" id="332949"/>
    <lineage>
        <taxon>Bacteria</taxon>
        <taxon>Bacillati</taxon>
        <taxon>Bacillota</taxon>
        <taxon>Bacilli</taxon>
        <taxon>Lactobacillales</taxon>
        <taxon>Enterococcaceae</taxon>
        <taxon>Enterococcus</taxon>
    </lineage>
</organism>
<evidence type="ECO:0000256" key="5">
    <source>
        <dbReference type="ARBA" id="ARBA00022695"/>
    </source>
</evidence>
<dbReference type="Pfam" id="PF01467">
    <property type="entry name" value="CTP_transf_like"/>
    <property type="match status" value="1"/>
</dbReference>
<dbReference type="SUPFAM" id="SSF52374">
    <property type="entry name" value="Nucleotidylyl transferase"/>
    <property type="match status" value="1"/>
</dbReference>
<comment type="caution">
    <text evidence="12">The sequence shown here is derived from an EMBL/GenBank/DDBJ whole genome shotgun (WGS) entry which is preliminary data.</text>
</comment>
<dbReference type="FunFam" id="3.40.50.620:FF:000079">
    <property type="entry name" value="Probable nicotinate-nucleotide adenylyltransferase"/>
    <property type="match status" value="1"/>
</dbReference>
<comment type="function">
    <text evidence="1 10">Catalyzes the reversible adenylation of nicotinate mononucleotide (NaMN) to nicotinic acid adenine dinucleotide (NaAD).</text>
</comment>
<name>A0AA91JPS8_9ENTE</name>
<dbReference type="NCBIfam" id="NF000840">
    <property type="entry name" value="PRK00071.1-3"/>
    <property type="match status" value="1"/>
</dbReference>
<dbReference type="EC" id="2.7.7.18" evidence="10"/>
<comment type="pathway">
    <text evidence="2 10">Cofactor biosynthesis; NAD(+) biosynthesis; deamido-NAD(+) from nicotinate D-ribonucleotide: step 1/1.</text>
</comment>
<comment type="similarity">
    <text evidence="10">Belongs to the NadD family.</text>
</comment>
<evidence type="ECO:0000256" key="3">
    <source>
        <dbReference type="ARBA" id="ARBA00022642"/>
    </source>
</evidence>
<keyword evidence="5 10" id="KW-0548">Nucleotidyltransferase</keyword>
<evidence type="ECO:0000259" key="11">
    <source>
        <dbReference type="Pfam" id="PF01467"/>
    </source>
</evidence>
<dbReference type="Proteomes" id="UP000183039">
    <property type="component" value="Unassembled WGS sequence"/>
</dbReference>
<evidence type="ECO:0000256" key="10">
    <source>
        <dbReference type="HAMAP-Rule" id="MF_00244"/>
    </source>
</evidence>
<dbReference type="AlphaFoldDB" id="A0AA91JPS8"/>
<keyword evidence="4 10" id="KW-0808">Transferase</keyword>
<comment type="catalytic activity">
    <reaction evidence="9 10">
        <text>nicotinate beta-D-ribonucleotide + ATP + H(+) = deamido-NAD(+) + diphosphate</text>
        <dbReference type="Rhea" id="RHEA:22860"/>
        <dbReference type="ChEBI" id="CHEBI:15378"/>
        <dbReference type="ChEBI" id="CHEBI:30616"/>
        <dbReference type="ChEBI" id="CHEBI:33019"/>
        <dbReference type="ChEBI" id="CHEBI:57502"/>
        <dbReference type="ChEBI" id="CHEBI:58437"/>
        <dbReference type="EC" id="2.7.7.18"/>
    </reaction>
</comment>
<dbReference type="NCBIfam" id="TIGR00482">
    <property type="entry name" value="nicotinate (nicotinamide) nucleotide adenylyltransferase"/>
    <property type="match status" value="1"/>
</dbReference>
<dbReference type="InterPro" id="IPR014729">
    <property type="entry name" value="Rossmann-like_a/b/a_fold"/>
</dbReference>
<accession>A0AA91JPS8</accession>
<proteinExistence type="inferred from homology"/>
<dbReference type="GO" id="GO:0009435">
    <property type="term" value="P:NAD+ biosynthetic process"/>
    <property type="evidence" value="ECO:0007669"/>
    <property type="project" value="UniProtKB-UniRule"/>
</dbReference>
<dbReference type="CDD" id="cd02165">
    <property type="entry name" value="NMNAT"/>
    <property type="match status" value="1"/>
</dbReference>
<dbReference type="EMBL" id="JXLC01000009">
    <property type="protein sequence ID" value="OJG92024.1"/>
    <property type="molecule type" value="Genomic_DNA"/>
</dbReference>